<dbReference type="Gene3D" id="3.30.160.60">
    <property type="entry name" value="Classic Zinc Finger"/>
    <property type="match status" value="1"/>
</dbReference>
<dbReference type="AlphaFoldDB" id="A0A834I686"/>
<dbReference type="EMBL" id="JAACXV010013785">
    <property type="protein sequence ID" value="KAF7272348.1"/>
    <property type="molecule type" value="Genomic_DNA"/>
</dbReference>
<evidence type="ECO:0000259" key="3">
    <source>
        <dbReference type="PROSITE" id="PS50157"/>
    </source>
</evidence>
<dbReference type="InterPro" id="IPR036236">
    <property type="entry name" value="Znf_C2H2_sf"/>
</dbReference>
<organism evidence="4 5">
    <name type="scientific">Rhynchophorus ferrugineus</name>
    <name type="common">Red palm weevil</name>
    <name type="synonym">Curculio ferrugineus</name>
    <dbReference type="NCBI Taxonomy" id="354439"/>
    <lineage>
        <taxon>Eukaryota</taxon>
        <taxon>Metazoa</taxon>
        <taxon>Ecdysozoa</taxon>
        <taxon>Arthropoda</taxon>
        <taxon>Hexapoda</taxon>
        <taxon>Insecta</taxon>
        <taxon>Pterygota</taxon>
        <taxon>Neoptera</taxon>
        <taxon>Endopterygota</taxon>
        <taxon>Coleoptera</taxon>
        <taxon>Polyphaga</taxon>
        <taxon>Cucujiformia</taxon>
        <taxon>Curculionidae</taxon>
        <taxon>Dryophthorinae</taxon>
        <taxon>Rhynchophorus</taxon>
    </lineage>
</organism>
<protein>
    <recommendedName>
        <fullName evidence="3">C2H2-type domain-containing protein</fullName>
    </recommendedName>
</protein>
<evidence type="ECO:0000313" key="4">
    <source>
        <dbReference type="EMBL" id="KAF7272348.1"/>
    </source>
</evidence>
<feature type="region of interest" description="Disordered" evidence="2">
    <location>
        <begin position="1"/>
        <end position="28"/>
    </location>
</feature>
<evidence type="ECO:0000256" key="1">
    <source>
        <dbReference type="PROSITE-ProRule" id="PRU00042"/>
    </source>
</evidence>
<dbReference type="SUPFAM" id="SSF57667">
    <property type="entry name" value="beta-beta-alpha zinc fingers"/>
    <property type="match status" value="1"/>
</dbReference>
<dbReference type="Pfam" id="PF00096">
    <property type="entry name" value="zf-C2H2"/>
    <property type="match status" value="1"/>
</dbReference>
<keyword evidence="1" id="KW-0862">Zinc</keyword>
<gene>
    <name evidence="4" type="ORF">GWI33_014897</name>
</gene>
<keyword evidence="1" id="KW-0479">Metal-binding</keyword>
<dbReference type="InterPro" id="IPR013087">
    <property type="entry name" value="Znf_C2H2_type"/>
</dbReference>
<evidence type="ECO:0000313" key="5">
    <source>
        <dbReference type="Proteomes" id="UP000625711"/>
    </source>
</evidence>
<keyword evidence="5" id="KW-1185">Reference proteome</keyword>
<proteinExistence type="predicted"/>
<dbReference type="PROSITE" id="PS00028">
    <property type="entry name" value="ZINC_FINGER_C2H2_1"/>
    <property type="match status" value="1"/>
</dbReference>
<feature type="domain" description="C2H2-type" evidence="3">
    <location>
        <begin position="46"/>
        <end position="74"/>
    </location>
</feature>
<reference evidence="4" key="1">
    <citation type="submission" date="2020-08" db="EMBL/GenBank/DDBJ databases">
        <title>Genome sequencing and assembly of the red palm weevil Rhynchophorus ferrugineus.</title>
        <authorList>
            <person name="Dias G.B."/>
            <person name="Bergman C.M."/>
            <person name="Manee M."/>
        </authorList>
    </citation>
    <scope>NUCLEOTIDE SEQUENCE</scope>
    <source>
        <strain evidence="4">AA-2017</strain>
        <tissue evidence="4">Whole larva</tissue>
    </source>
</reference>
<keyword evidence="1" id="KW-0863">Zinc-finger</keyword>
<comment type="caution">
    <text evidence="4">The sequence shown here is derived from an EMBL/GenBank/DDBJ whole genome shotgun (WGS) entry which is preliminary data.</text>
</comment>
<sequence length="115" mass="13469">MSENSAVPGVKPTAVKAPTVDTASDKRPDCLNERKQENVMIPVQRYECKVCQKSYKNKRHLYRHEKEECIGIEPKFRCEICMSMFRRKYHLSRHLFNRHGVDVKLMPSEMDISAI</sequence>
<accession>A0A834I686</accession>
<feature type="domain" description="C2H2-type" evidence="3">
    <location>
        <begin position="76"/>
        <end position="99"/>
    </location>
</feature>
<dbReference type="OrthoDB" id="10004641at2759"/>
<evidence type="ECO:0000256" key="2">
    <source>
        <dbReference type="SAM" id="MobiDB-lite"/>
    </source>
</evidence>
<dbReference type="PROSITE" id="PS50157">
    <property type="entry name" value="ZINC_FINGER_C2H2_2"/>
    <property type="match status" value="2"/>
</dbReference>
<dbReference type="GO" id="GO:0008270">
    <property type="term" value="F:zinc ion binding"/>
    <property type="evidence" value="ECO:0007669"/>
    <property type="project" value="UniProtKB-KW"/>
</dbReference>
<name>A0A834I686_RHYFE</name>
<dbReference type="SMART" id="SM00355">
    <property type="entry name" value="ZnF_C2H2"/>
    <property type="match status" value="2"/>
</dbReference>
<dbReference type="Proteomes" id="UP000625711">
    <property type="component" value="Unassembled WGS sequence"/>
</dbReference>